<evidence type="ECO:0000313" key="1">
    <source>
        <dbReference type="EMBL" id="MFJ1336784.1"/>
    </source>
</evidence>
<name>A0ACC7LRF0_9PSED</name>
<keyword evidence="2" id="KW-1185">Reference proteome</keyword>
<protein>
    <submittedName>
        <fullName evidence="1">Replication protein P</fullName>
    </submittedName>
</protein>
<comment type="caution">
    <text evidence="1">The sequence shown here is derived from an EMBL/GenBank/DDBJ whole genome shotgun (WGS) entry which is preliminary data.</text>
</comment>
<organism evidence="1 2">
    <name type="scientific">Pseudomonas caricapapayae</name>
    <dbReference type="NCBI Taxonomy" id="46678"/>
    <lineage>
        <taxon>Bacteria</taxon>
        <taxon>Pseudomonadati</taxon>
        <taxon>Pseudomonadota</taxon>
        <taxon>Gammaproteobacteria</taxon>
        <taxon>Pseudomonadales</taxon>
        <taxon>Pseudomonadaceae</taxon>
        <taxon>Pseudomonas</taxon>
    </lineage>
</organism>
<evidence type="ECO:0000313" key="2">
    <source>
        <dbReference type="Proteomes" id="UP001615411"/>
    </source>
</evidence>
<dbReference type="EMBL" id="JBIUGF010000002">
    <property type="protein sequence ID" value="MFJ1336784.1"/>
    <property type="molecule type" value="Genomic_DNA"/>
</dbReference>
<dbReference type="Proteomes" id="UP001615411">
    <property type="component" value="Unassembled WGS sequence"/>
</dbReference>
<proteinExistence type="predicted"/>
<accession>A0ACC7LRF0</accession>
<gene>
    <name evidence="1" type="ORF">ACIKP7_01430</name>
</gene>
<sequence>MKNVTQMIPAAARALQVSQPVPVAGVPLGVVDDATGEVVEKIFRQLQAIFPAHKQAWPDDKALKAAKRSWTKGLIDSGISDINQVRYAIEECRRSGSPFAPSVGQFIGWCKPSPERLGLPAADDAWMEALEGRYSHEGVRLAAVATGLFDLRAAQPTDKALHRRFDRAYEIIVRRAQEGEPLDGKIATGIGHDSQKSLLELADEHAKQRQARLLEIQQIPTTAAACRAQLMAKLNIKRAGQPAGEGV</sequence>
<reference evidence="1" key="1">
    <citation type="submission" date="2024-10" db="EMBL/GenBank/DDBJ databases">
        <title>Aeromonas and Pseudomonas from the Cagarras Archipelago, Rio de Janeiro, Brazil.</title>
        <authorList>
            <person name="Canellas A.L.B."/>
            <person name="Laport M.S."/>
        </authorList>
    </citation>
    <scope>NUCLEOTIDE SEQUENCE</scope>
    <source>
        <strain evidence="1">ACP-7</strain>
    </source>
</reference>